<evidence type="ECO:0000313" key="2">
    <source>
        <dbReference type="EMBL" id="BCO07445.1"/>
    </source>
</evidence>
<accession>A0AAD1K1A4</accession>
<proteinExistence type="predicted"/>
<name>A0AAD1K1A4_LACLC</name>
<reference evidence="2 3" key="1">
    <citation type="submission" date="2020-12" db="EMBL/GenBank/DDBJ databases">
        <title>Complete genome sequence of lactococcus lactis subsp. cremoris strain EPSC and strain G3-2.</title>
        <authorList>
            <person name="Kita K."/>
            <person name="Ishikawa S."/>
        </authorList>
    </citation>
    <scope>NUCLEOTIDE SEQUENCE [LARGE SCALE GENOMIC DNA]</scope>
    <source>
        <strain evidence="2 3">EPSC</strain>
        <plasmid evidence="2 3">pEPSC2</plasmid>
    </source>
</reference>
<dbReference type="EMBL" id="AP024224">
    <property type="protein sequence ID" value="BCO07445.1"/>
    <property type="molecule type" value="Genomic_DNA"/>
</dbReference>
<geneLocation type="plasmid" evidence="2 3">
    <name>pEPSC2</name>
</geneLocation>
<dbReference type="GeneID" id="39461468"/>
<dbReference type="RefSeq" id="WP_126355187.1">
    <property type="nucleotide sequence ID" value="NZ_AP018501.1"/>
</dbReference>
<gene>
    <name evidence="2" type="ORF">LLC_26850</name>
</gene>
<feature type="transmembrane region" description="Helical" evidence="1">
    <location>
        <begin position="6"/>
        <end position="27"/>
    </location>
</feature>
<evidence type="ECO:0000256" key="1">
    <source>
        <dbReference type="SAM" id="Phobius"/>
    </source>
</evidence>
<keyword evidence="1" id="KW-1133">Transmembrane helix</keyword>
<dbReference type="AlphaFoldDB" id="A0AAD1K1A4"/>
<keyword evidence="1" id="KW-0472">Membrane</keyword>
<keyword evidence="2" id="KW-0614">Plasmid</keyword>
<evidence type="ECO:0000313" key="3">
    <source>
        <dbReference type="Proteomes" id="UP000595253"/>
    </source>
</evidence>
<sequence length="60" mass="6785">MIDLVFAKLILSICGLLGTLLLMILLLDFNDRERIEHYYGLLLIGIVGVIFVILGLIVLW</sequence>
<organism evidence="2 3">
    <name type="scientific">Lactococcus lactis subsp. cremoris</name>
    <name type="common">Streptococcus cremoris</name>
    <dbReference type="NCBI Taxonomy" id="1359"/>
    <lineage>
        <taxon>Bacteria</taxon>
        <taxon>Bacillati</taxon>
        <taxon>Bacillota</taxon>
        <taxon>Bacilli</taxon>
        <taxon>Lactobacillales</taxon>
        <taxon>Streptococcaceae</taxon>
        <taxon>Lactococcus</taxon>
    </lineage>
</organism>
<protein>
    <submittedName>
        <fullName evidence="2">Uncharacterized protein</fullName>
    </submittedName>
</protein>
<dbReference type="Proteomes" id="UP000595253">
    <property type="component" value="Plasmid pEPSC2"/>
</dbReference>
<keyword evidence="1" id="KW-0812">Transmembrane</keyword>
<feature type="transmembrane region" description="Helical" evidence="1">
    <location>
        <begin position="39"/>
        <end position="59"/>
    </location>
</feature>